<feature type="domain" description="AB hydrolase-1" evidence="3">
    <location>
        <begin position="33"/>
        <end position="231"/>
    </location>
</feature>
<evidence type="ECO:0000256" key="2">
    <source>
        <dbReference type="ARBA" id="ARBA00038115"/>
    </source>
</evidence>
<dbReference type="Pfam" id="PF12697">
    <property type="entry name" value="Abhydrolase_6"/>
    <property type="match status" value="1"/>
</dbReference>
<dbReference type="SUPFAM" id="SSF53474">
    <property type="entry name" value="alpha/beta-Hydrolases"/>
    <property type="match status" value="1"/>
</dbReference>
<proteinExistence type="inferred from homology"/>
<keyword evidence="1 4" id="KW-0378">Hydrolase</keyword>
<evidence type="ECO:0000256" key="1">
    <source>
        <dbReference type="ARBA" id="ARBA00022801"/>
    </source>
</evidence>
<comment type="similarity">
    <text evidence="2">Belongs to the AB hydrolase superfamily. FUS2 hydrolase family.</text>
</comment>
<dbReference type="Proteomes" id="UP000298602">
    <property type="component" value="Chromosome"/>
</dbReference>
<dbReference type="PANTHER" id="PTHR22946">
    <property type="entry name" value="DIENELACTONE HYDROLASE DOMAIN-CONTAINING PROTEIN-RELATED"/>
    <property type="match status" value="1"/>
</dbReference>
<dbReference type="Gene3D" id="3.40.50.1820">
    <property type="entry name" value="alpha/beta hydrolase"/>
    <property type="match status" value="1"/>
</dbReference>
<gene>
    <name evidence="4" type="ORF">FDQ92_14535</name>
</gene>
<protein>
    <submittedName>
        <fullName evidence="4">Alpha/beta hydrolase</fullName>
    </submittedName>
</protein>
<dbReference type="EMBL" id="CP040098">
    <property type="protein sequence ID" value="QCQ23283.1"/>
    <property type="molecule type" value="Genomic_DNA"/>
</dbReference>
<name>A0A4P8L6A0_9BACT</name>
<dbReference type="AlphaFoldDB" id="A0A4P8L6A0"/>
<dbReference type="OrthoDB" id="9789573at2"/>
<dbReference type="PANTHER" id="PTHR22946:SF9">
    <property type="entry name" value="POLYKETIDE TRANSFERASE AF380"/>
    <property type="match status" value="1"/>
</dbReference>
<accession>A0A4P8L6A0</accession>
<sequence length="253" mass="27539">MQFRKISFSNPRGERLDARLDFPDPDPPAAYAVFAHCFTCTKDYNVVYHISKVLAESGIAVLRFDFTGLGESEGDFARTTFSSNVDDLKAAADFLEKNHDAPKLLIGHSLGGAAALLAAARISAVTAVATIAAPAQTSTMLRLFEGVREQILREGEAEIKVAGRPFRIGKSFLEDLERNELPQAVRSLGKALMVFHSPEDRVVPFRNAEEIFAAAAQPKSFVSVPGADHLLSNRRDGTYVGGILAAWASRYVK</sequence>
<keyword evidence="5" id="KW-1185">Reference proteome</keyword>
<dbReference type="KEGG" id="dax:FDQ92_14535"/>
<evidence type="ECO:0000313" key="5">
    <source>
        <dbReference type="Proteomes" id="UP000298602"/>
    </source>
</evidence>
<reference evidence="4 5" key="1">
    <citation type="submission" date="2019-05" db="EMBL/GenBank/DDBJ databases">
        <title>The Complete Genome Sequence of the n-alkane-degrading Desulfoglaeba alkanexedens ALDC reveals multiple alkylsuccinate synthase gene clusters.</title>
        <authorList>
            <person name="Callaghan A.V."/>
            <person name="Davidova I.A."/>
            <person name="Duncan K.E."/>
            <person name="Morris B."/>
            <person name="McInerney M.J."/>
        </authorList>
    </citation>
    <scope>NUCLEOTIDE SEQUENCE [LARGE SCALE GENOMIC DNA]</scope>
    <source>
        <strain evidence="4 5">ALDC</strain>
    </source>
</reference>
<dbReference type="InterPro" id="IPR050261">
    <property type="entry name" value="FrsA_esterase"/>
</dbReference>
<dbReference type="InterPro" id="IPR000073">
    <property type="entry name" value="AB_hydrolase_1"/>
</dbReference>
<dbReference type="RefSeq" id="WP_137425562.1">
    <property type="nucleotide sequence ID" value="NZ_CP040098.1"/>
</dbReference>
<evidence type="ECO:0000259" key="3">
    <source>
        <dbReference type="Pfam" id="PF12697"/>
    </source>
</evidence>
<evidence type="ECO:0000313" key="4">
    <source>
        <dbReference type="EMBL" id="QCQ23283.1"/>
    </source>
</evidence>
<organism evidence="4 5">
    <name type="scientific">Desulfoglaeba alkanexedens ALDC</name>
    <dbReference type="NCBI Taxonomy" id="980445"/>
    <lineage>
        <taxon>Bacteria</taxon>
        <taxon>Pseudomonadati</taxon>
        <taxon>Thermodesulfobacteriota</taxon>
        <taxon>Syntrophobacteria</taxon>
        <taxon>Syntrophobacterales</taxon>
        <taxon>Syntrophobacteraceae</taxon>
        <taxon>Desulfoglaeba</taxon>
    </lineage>
</organism>
<dbReference type="InterPro" id="IPR029058">
    <property type="entry name" value="AB_hydrolase_fold"/>
</dbReference>
<dbReference type="GO" id="GO:0052689">
    <property type="term" value="F:carboxylic ester hydrolase activity"/>
    <property type="evidence" value="ECO:0007669"/>
    <property type="project" value="UniProtKB-ARBA"/>
</dbReference>
<reference evidence="4 5" key="2">
    <citation type="submission" date="2019-05" db="EMBL/GenBank/DDBJ databases">
        <authorList>
            <person name="Suflita J.M."/>
            <person name="Marks C.R."/>
        </authorList>
    </citation>
    <scope>NUCLEOTIDE SEQUENCE [LARGE SCALE GENOMIC DNA]</scope>
    <source>
        <strain evidence="4 5">ALDC</strain>
    </source>
</reference>